<dbReference type="PROSITE" id="PS00109">
    <property type="entry name" value="PROTEIN_KINASE_TYR"/>
    <property type="match status" value="1"/>
</dbReference>
<dbReference type="PANTHER" id="PTHR44329">
    <property type="entry name" value="SERINE/THREONINE-PROTEIN KINASE TNNI3K-RELATED"/>
    <property type="match status" value="1"/>
</dbReference>
<dbReference type="GO" id="GO:0005524">
    <property type="term" value="F:ATP binding"/>
    <property type="evidence" value="ECO:0007669"/>
    <property type="project" value="UniProtKB-KW"/>
</dbReference>
<keyword evidence="2" id="KW-0067">ATP-binding</keyword>
<dbReference type="HOGENOM" id="CLU_000288_7_18_1"/>
<dbReference type="STRING" id="930990.A0A067N3X7"/>
<dbReference type="InterPro" id="IPR051681">
    <property type="entry name" value="Ser/Thr_Kinases-Pseudokinases"/>
</dbReference>
<dbReference type="InterPro" id="IPR011009">
    <property type="entry name" value="Kinase-like_dom_sf"/>
</dbReference>
<dbReference type="Pfam" id="PF07714">
    <property type="entry name" value="PK_Tyr_Ser-Thr"/>
    <property type="match status" value="1"/>
</dbReference>
<proteinExistence type="predicted"/>
<evidence type="ECO:0000313" key="4">
    <source>
        <dbReference type="EMBL" id="KDQ18466.1"/>
    </source>
</evidence>
<keyword evidence="1" id="KW-0547">Nucleotide-binding</keyword>
<reference evidence="5" key="1">
    <citation type="journal article" date="2014" name="Proc. Natl. Acad. Sci. U.S.A.">
        <title>Extensive sampling of basidiomycete genomes demonstrates inadequacy of the white-rot/brown-rot paradigm for wood decay fungi.</title>
        <authorList>
            <person name="Riley R."/>
            <person name="Salamov A.A."/>
            <person name="Brown D.W."/>
            <person name="Nagy L.G."/>
            <person name="Floudas D."/>
            <person name="Held B.W."/>
            <person name="Levasseur A."/>
            <person name="Lombard V."/>
            <person name="Morin E."/>
            <person name="Otillar R."/>
            <person name="Lindquist E.A."/>
            <person name="Sun H."/>
            <person name="LaButti K.M."/>
            <person name="Schmutz J."/>
            <person name="Jabbour D."/>
            <person name="Luo H."/>
            <person name="Baker S.E."/>
            <person name="Pisabarro A.G."/>
            <person name="Walton J.D."/>
            <person name="Blanchette R.A."/>
            <person name="Henrissat B."/>
            <person name="Martin F."/>
            <person name="Cullen D."/>
            <person name="Hibbett D.S."/>
            <person name="Grigoriev I.V."/>
        </authorList>
    </citation>
    <scope>NUCLEOTIDE SEQUENCE [LARGE SCALE GENOMIC DNA]</scope>
    <source>
        <strain evidence="5">FD-172 SS1</strain>
    </source>
</reference>
<dbReference type="SUPFAM" id="SSF56112">
    <property type="entry name" value="Protein kinase-like (PK-like)"/>
    <property type="match status" value="1"/>
</dbReference>
<evidence type="ECO:0000256" key="1">
    <source>
        <dbReference type="ARBA" id="ARBA00022741"/>
    </source>
</evidence>
<evidence type="ECO:0000256" key="2">
    <source>
        <dbReference type="ARBA" id="ARBA00022840"/>
    </source>
</evidence>
<dbReference type="EMBL" id="KL198021">
    <property type="protein sequence ID" value="KDQ18466.1"/>
    <property type="molecule type" value="Genomic_DNA"/>
</dbReference>
<dbReference type="Gene3D" id="1.10.510.10">
    <property type="entry name" value="Transferase(Phosphotransferase) domain 1"/>
    <property type="match status" value="1"/>
</dbReference>
<dbReference type="InterPro" id="IPR001245">
    <property type="entry name" value="Ser-Thr/Tyr_kinase_cat_dom"/>
</dbReference>
<name>A0A067N3X7_BOTB1</name>
<dbReference type="PANTHER" id="PTHR44329:SF298">
    <property type="entry name" value="MIXED LINEAGE KINASE DOMAIN-LIKE PROTEIN"/>
    <property type="match status" value="1"/>
</dbReference>
<feature type="non-terminal residue" evidence="4">
    <location>
        <position position="217"/>
    </location>
</feature>
<feature type="domain" description="Protein kinase" evidence="3">
    <location>
        <begin position="1"/>
        <end position="217"/>
    </location>
</feature>
<protein>
    <recommendedName>
        <fullName evidence="3">Protein kinase domain-containing protein</fullName>
    </recommendedName>
</protein>
<gene>
    <name evidence="4" type="ORF">BOTBODRAFT_75322</name>
</gene>
<dbReference type="InterPro" id="IPR008266">
    <property type="entry name" value="Tyr_kinase_AS"/>
</dbReference>
<dbReference type="InParanoid" id="A0A067N3X7"/>
<dbReference type="InterPro" id="IPR000719">
    <property type="entry name" value="Prot_kinase_dom"/>
</dbReference>
<dbReference type="OrthoDB" id="122279at2759"/>
<dbReference type="Proteomes" id="UP000027195">
    <property type="component" value="Unassembled WGS sequence"/>
</dbReference>
<dbReference type="AlphaFoldDB" id="A0A067N3X7"/>
<evidence type="ECO:0000259" key="3">
    <source>
        <dbReference type="PROSITE" id="PS50011"/>
    </source>
</evidence>
<organism evidence="4 5">
    <name type="scientific">Botryobasidium botryosum (strain FD-172 SS1)</name>
    <dbReference type="NCBI Taxonomy" id="930990"/>
    <lineage>
        <taxon>Eukaryota</taxon>
        <taxon>Fungi</taxon>
        <taxon>Dikarya</taxon>
        <taxon>Basidiomycota</taxon>
        <taxon>Agaricomycotina</taxon>
        <taxon>Agaricomycetes</taxon>
        <taxon>Cantharellales</taxon>
        <taxon>Botryobasidiaceae</taxon>
        <taxon>Botryobasidium</taxon>
    </lineage>
</organism>
<dbReference type="PROSITE" id="PS50011">
    <property type="entry name" value="PROTEIN_KINASE_DOM"/>
    <property type="match status" value="1"/>
</dbReference>
<keyword evidence="5" id="KW-1185">Reference proteome</keyword>
<accession>A0A067N3X7</accession>
<sequence length="217" mass="24078">EAKVWSHLHHPNVLPFLGLCTLGSVPYLISPWMENGHALGFVQKQPDTNRLRLLVQVASGLDYLHSFKPGPVIHGDLRGANILISPSSDACIADFGLSELKNEIYESYSTTFITAGNPRWQAPEILGAGSKEAARRNTTTDMFAFGRVMLELFTADVPFSYIPEAITVTIMVMRGELPQRPCDDEVRARGLDDGVWQLMTDCWHATPSERPRTADLV</sequence>
<feature type="non-terminal residue" evidence="4">
    <location>
        <position position="1"/>
    </location>
</feature>
<evidence type="ECO:0000313" key="5">
    <source>
        <dbReference type="Proteomes" id="UP000027195"/>
    </source>
</evidence>
<dbReference type="GO" id="GO:0004674">
    <property type="term" value="F:protein serine/threonine kinase activity"/>
    <property type="evidence" value="ECO:0007669"/>
    <property type="project" value="TreeGrafter"/>
</dbReference>